<dbReference type="AlphaFoldDB" id="A0A427YWP2"/>
<proteinExistence type="inferred from homology"/>
<reference evidence="5 6" key="1">
    <citation type="submission" date="2018-11" db="EMBL/GenBank/DDBJ databases">
        <title>Genome sequence of Saitozyma podzolica DSM 27192.</title>
        <authorList>
            <person name="Aliyu H."/>
            <person name="Gorte O."/>
            <person name="Ochsenreither K."/>
        </authorList>
    </citation>
    <scope>NUCLEOTIDE SEQUENCE [LARGE SCALE GENOMIC DNA]</scope>
    <source>
        <strain evidence="5 6">DSM 27192</strain>
    </source>
</reference>
<feature type="domain" description="NADP-dependent oxidoreductase" evidence="4">
    <location>
        <begin position="224"/>
        <end position="425"/>
    </location>
</feature>
<sequence length="468" mass="51846">MLFTVRLENEHRPSSPLALDCFAGPMQAVVPDGGPDDNIVLGALHRLASGNRRGARSSQRGPETRPSVSVLGKTGAKYLQPPKAHQQLDSEMPRTQLHTSAKDYTPSAPNERKGFFELFGPAPEPQTELARYRILAPKAGVRVSPLCLGAMSLGDQWTGWMGSGIDTTGSEKLLDAFYEAGGNFIDTSCNYQDEQSEMIIGEWMEKRGNRDEIVLATEKPLPHEDSLKKLRTSYIDLLYVHWWDYSTTIEEIMLSLNDLVKAGKVMYLGVSDAPAWIVAQANQYARDHALQPFVIYQGNWNLALRDMERDILPMARAFGMAIAPWGALGGGRFKEPEELKARAKEKTLRAGLEPTENELKVGQALKEVAHEIGGGVALAIVALAWCRQMYPDCYPLIGGTKLQHLKSHIEALNIKLSPQQMEKLSNAVPFDWGFLYDMFGTDPHYLPEGKPKNPALSSAGHIKFVNYA</sequence>
<dbReference type="PANTHER" id="PTHR43364">
    <property type="entry name" value="NADH-SPECIFIC METHYLGLYOXAL REDUCTASE-RELATED"/>
    <property type="match status" value="1"/>
</dbReference>
<keyword evidence="1" id="KW-0521">NADP</keyword>
<evidence type="ECO:0000256" key="1">
    <source>
        <dbReference type="ARBA" id="ARBA00022857"/>
    </source>
</evidence>
<accession>A0A427YWP2</accession>
<dbReference type="SUPFAM" id="SSF51430">
    <property type="entry name" value="NAD(P)-linked oxidoreductase"/>
    <property type="match status" value="1"/>
</dbReference>
<evidence type="ECO:0000256" key="2">
    <source>
        <dbReference type="ARBA" id="ARBA00038157"/>
    </source>
</evidence>
<evidence type="ECO:0000259" key="4">
    <source>
        <dbReference type="Pfam" id="PF00248"/>
    </source>
</evidence>
<feature type="domain" description="NADP-dependent oxidoreductase" evidence="4">
    <location>
        <begin position="145"/>
        <end position="217"/>
    </location>
</feature>
<gene>
    <name evidence="5" type="ORF">EHS25_000655</name>
</gene>
<evidence type="ECO:0000313" key="6">
    <source>
        <dbReference type="Proteomes" id="UP000279259"/>
    </source>
</evidence>
<evidence type="ECO:0000313" key="5">
    <source>
        <dbReference type="EMBL" id="RSH95563.1"/>
    </source>
</evidence>
<dbReference type="Pfam" id="PF00248">
    <property type="entry name" value="Aldo_ket_red"/>
    <property type="match status" value="2"/>
</dbReference>
<keyword evidence="6" id="KW-1185">Reference proteome</keyword>
<dbReference type="EMBL" id="RSCD01000001">
    <property type="protein sequence ID" value="RSH95563.1"/>
    <property type="molecule type" value="Genomic_DNA"/>
</dbReference>
<dbReference type="InterPro" id="IPR050523">
    <property type="entry name" value="AKR_Detox_Biosynth"/>
</dbReference>
<dbReference type="PANTHER" id="PTHR43364:SF7">
    <property type="entry name" value="NADP-DEPENDENT OXIDOREDUCTASE DOMAIN-CONTAINING PROTEIN-RELATED"/>
    <property type="match status" value="1"/>
</dbReference>
<dbReference type="STRING" id="1890683.A0A427YWP2"/>
<dbReference type="OrthoDB" id="48988at2759"/>
<dbReference type="Gene3D" id="3.20.20.100">
    <property type="entry name" value="NADP-dependent oxidoreductase domain"/>
    <property type="match status" value="1"/>
</dbReference>
<evidence type="ECO:0000256" key="3">
    <source>
        <dbReference type="SAM" id="MobiDB-lite"/>
    </source>
</evidence>
<dbReference type="InterPro" id="IPR023210">
    <property type="entry name" value="NADP_OxRdtase_dom"/>
</dbReference>
<name>A0A427YWP2_9TREE</name>
<protein>
    <recommendedName>
        <fullName evidence="4">NADP-dependent oxidoreductase domain-containing protein</fullName>
    </recommendedName>
</protein>
<comment type="similarity">
    <text evidence="2">Belongs to the aldo/keto reductase family. Aldo/keto reductase 2 subfamily.</text>
</comment>
<dbReference type="InterPro" id="IPR036812">
    <property type="entry name" value="NAD(P)_OxRdtase_dom_sf"/>
</dbReference>
<comment type="caution">
    <text evidence="5">The sequence shown here is derived from an EMBL/GenBank/DDBJ whole genome shotgun (WGS) entry which is preliminary data.</text>
</comment>
<organism evidence="5 6">
    <name type="scientific">Saitozyma podzolica</name>
    <dbReference type="NCBI Taxonomy" id="1890683"/>
    <lineage>
        <taxon>Eukaryota</taxon>
        <taxon>Fungi</taxon>
        <taxon>Dikarya</taxon>
        <taxon>Basidiomycota</taxon>
        <taxon>Agaricomycotina</taxon>
        <taxon>Tremellomycetes</taxon>
        <taxon>Tremellales</taxon>
        <taxon>Trimorphomycetaceae</taxon>
        <taxon>Saitozyma</taxon>
    </lineage>
</organism>
<feature type="region of interest" description="Disordered" evidence="3">
    <location>
        <begin position="50"/>
        <end position="70"/>
    </location>
</feature>
<dbReference type="Proteomes" id="UP000279259">
    <property type="component" value="Unassembled WGS sequence"/>
</dbReference>